<dbReference type="EMBL" id="JAAXPG010000001">
    <property type="protein sequence ID" value="NKY96303.1"/>
    <property type="molecule type" value="Genomic_DNA"/>
</dbReference>
<evidence type="ECO:0000313" key="5">
    <source>
        <dbReference type="Proteomes" id="UP000553209"/>
    </source>
</evidence>
<dbReference type="FunFam" id="3.40.50.720:FF:000047">
    <property type="entry name" value="NADP-dependent L-serine/L-allo-threonine dehydrogenase"/>
    <property type="match status" value="1"/>
</dbReference>
<evidence type="ECO:0000256" key="2">
    <source>
        <dbReference type="ARBA" id="ARBA00023002"/>
    </source>
</evidence>
<name>A0A7X6M7Y6_9ACTN</name>
<dbReference type="SMART" id="SM00822">
    <property type="entry name" value="PKS_KR"/>
    <property type="match status" value="1"/>
</dbReference>
<reference evidence="4 5" key="1">
    <citation type="submission" date="2020-04" db="EMBL/GenBank/DDBJ databases">
        <title>MicrobeNet Type strains.</title>
        <authorList>
            <person name="Nicholson A.C."/>
        </authorList>
    </citation>
    <scope>NUCLEOTIDE SEQUENCE [LARGE SCALE GENOMIC DNA]</scope>
    <source>
        <strain evidence="4 5">ATCC 23612</strain>
    </source>
</reference>
<comment type="similarity">
    <text evidence="1">Belongs to the short-chain dehydrogenases/reductases (SDR) family.</text>
</comment>
<dbReference type="AlphaFoldDB" id="A0A7X6M7Y6"/>
<dbReference type="SUPFAM" id="SSF51735">
    <property type="entry name" value="NAD(P)-binding Rossmann-fold domains"/>
    <property type="match status" value="1"/>
</dbReference>
<dbReference type="PROSITE" id="PS00061">
    <property type="entry name" value="ADH_SHORT"/>
    <property type="match status" value="1"/>
</dbReference>
<keyword evidence="2" id="KW-0560">Oxidoreductase</keyword>
<organism evidence="4 5">
    <name type="scientific">Nocardiopsis alborubida</name>
    <dbReference type="NCBI Taxonomy" id="146802"/>
    <lineage>
        <taxon>Bacteria</taxon>
        <taxon>Bacillati</taxon>
        <taxon>Actinomycetota</taxon>
        <taxon>Actinomycetes</taxon>
        <taxon>Streptosporangiales</taxon>
        <taxon>Nocardiopsidaceae</taxon>
        <taxon>Nocardiopsis</taxon>
    </lineage>
</organism>
<dbReference type="PANTHER" id="PTHR43669">
    <property type="entry name" value="5-KETO-D-GLUCONATE 5-REDUCTASE"/>
    <property type="match status" value="1"/>
</dbReference>
<protein>
    <submittedName>
        <fullName evidence="4">SDR family oxidoreductase</fullName>
    </submittedName>
</protein>
<sequence length="270" mass="28580">MVDMDTTPNTLPTAQVVSGTPLAGRVAVVTGASSGIGEATALRFAELGAKVALIARRGDRLEALRDRVRANGGTALALPTDVTDRAAVLAAARRTEDELGPVDLVFANAGVQLIAEITDLAVDDWDTQLNTNVVGVMNTIQAFVGSLEAAAAAGRPADLITTSSIAAVRVLERFQVYSATKAYVSQLSRLLRTELGRKRVRVCTVEPGMVDTELPDHVTDPDASKLMADLIEQIDVLRSEDVAETVSFVAAVPRHVNLTEITILPTEQAI</sequence>
<keyword evidence="5" id="KW-1185">Reference proteome</keyword>
<dbReference type="PANTHER" id="PTHR43669:SF3">
    <property type="entry name" value="ALCOHOL DEHYDROGENASE, PUTATIVE (AFU_ORTHOLOGUE AFUA_3G03445)-RELATED"/>
    <property type="match status" value="1"/>
</dbReference>
<accession>A0A7X6M7Y6</accession>
<dbReference type="PRINTS" id="PR00081">
    <property type="entry name" value="GDHRDH"/>
</dbReference>
<dbReference type="GO" id="GO:0016616">
    <property type="term" value="F:oxidoreductase activity, acting on the CH-OH group of donors, NAD or NADP as acceptor"/>
    <property type="evidence" value="ECO:0007669"/>
    <property type="project" value="UniProtKB-ARBA"/>
</dbReference>
<comment type="caution">
    <text evidence="4">The sequence shown here is derived from an EMBL/GenBank/DDBJ whole genome shotgun (WGS) entry which is preliminary data.</text>
</comment>
<evidence type="ECO:0000256" key="1">
    <source>
        <dbReference type="ARBA" id="ARBA00006484"/>
    </source>
</evidence>
<dbReference type="Proteomes" id="UP000553209">
    <property type="component" value="Unassembled WGS sequence"/>
</dbReference>
<dbReference type="InterPro" id="IPR002347">
    <property type="entry name" value="SDR_fam"/>
</dbReference>
<gene>
    <name evidence="4" type="ORF">HGB44_01230</name>
</gene>
<dbReference type="InterPro" id="IPR036291">
    <property type="entry name" value="NAD(P)-bd_dom_sf"/>
</dbReference>
<feature type="domain" description="Ketoreductase" evidence="3">
    <location>
        <begin position="25"/>
        <end position="212"/>
    </location>
</feature>
<evidence type="ECO:0000259" key="3">
    <source>
        <dbReference type="SMART" id="SM00822"/>
    </source>
</evidence>
<dbReference type="InterPro" id="IPR020904">
    <property type="entry name" value="Sc_DH/Rdtase_CS"/>
</dbReference>
<proteinExistence type="inferred from homology"/>
<dbReference type="InterPro" id="IPR057326">
    <property type="entry name" value="KR_dom"/>
</dbReference>
<evidence type="ECO:0000313" key="4">
    <source>
        <dbReference type="EMBL" id="NKY96303.1"/>
    </source>
</evidence>
<dbReference type="Pfam" id="PF00106">
    <property type="entry name" value="adh_short"/>
    <property type="match status" value="1"/>
</dbReference>
<dbReference type="Gene3D" id="3.40.50.720">
    <property type="entry name" value="NAD(P)-binding Rossmann-like Domain"/>
    <property type="match status" value="1"/>
</dbReference>